<evidence type="ECO:0000256" key="1">
    <source>
        <dbReference type="ARBA" id="ARBA00022670"/>
    </source>
</evidence>
<dbReference type="PRINTS" id="PR00862">
    <property type="entry name" value="PROLIGOPTASE"/>
</dbReference>
<reference evidence="7" key="1">
    <citation type="submission" date="2022-02" db="EMBL/GenBank/DDBJ databases">
        <title>Qipengyuania spongiae sp. nov., isolated from marine sponge.</title>
        <authorList>
            <person name="Li Z."/>
            <person name="Zhang M."/>
        </authorList>
    </citation>
    <scope>NUCLEOTIDE SEQUENCE</scope>
    <source>
        <strain evidence="7">PHS-Z21</strain>
    </source>
</reference>
<dbReference type="PANTHER" id="PTHR42881:SF13">
    <property type="entry name" value="PROLYL ENDOPEPTIDASE"/>
    <property type="match status" value="1"/>
</dbReference>
<keyword evidence="8" id="KW-1185">Reference proteome</keyword>
<dbReference type="InterPro" id="IPR029058">
    <property type="entry name" value="AB_hydrolase_fold"/>
</dbReference>
<dbReference type="Pfam" id="PF02897">
    <property type="entry name" value="Peptidase_S9_N"/>
    <property type="match status" value="1"/>
</dbReference>
<evidence type="ECO:0000256" key="3">
    <source>
        <dbReference type="ARBA" id="ARBA00022825"/>
    </source>
</evidence>
<evidence type="ECO:0000313" key="7">
    <source>
        <dbReference type="EMBL" id="UVI39572.1"/>
    </source>
</evidence>
<name>A0ABY5SYF4_9SPHN</name>
<keyword evidence="3" id="KW-0720">Serine protease</keyword>
<dbReference type="SUPFAM" id="SSF53474">
    <property type="entry name" value="alpha/beta-Hydrolases"/>
    <property type="match status" value="1"/>
</dbReference>
<feature type="chain" id="PRO_5047390582" evidence="4">
    <location>
        <begin position="24"/>
        <end position="713"/>
    </location>
</feature>
<dbReference type="InterPro" id="IPR023302">
    <property type="entry name" value="Pept_S9A_N"/>
</dbReference>
<feature type="domain" description="Peptidase S9 prolyl oligopeptidase catalytic" evidence="5">
    <location>
        <begin position="491"/>
        <end position="696"/>
    </location>
</feature>
<evidence type="ECO:0000259" key="5">
    <source>
        <dbReference type="Pfam" id="PF00326"/>
    </source>
</evidence>
<dbReference type="Proteomes" id="UP001065265">
    <property type="component" value="Chromosome"/>
</dbReference>
<dbReference type="InterPro" id="IPR001375">
    <property type="entry name" value="Peptidase_S9_cat"/>
</dbReference>
<keyword evidence="2" id="KW-0378">Hydrolase</keyword>
<keyword evidence="1" id="KW-0645">Protease</keyword>
<evidence type="ECO:0000256" key="4">
    <source>
        <dbReference type="SAM" id="SignalP"/>
    </source>
</evidence>
<dbReference type="Pfam" id="PF00326">
    <property type="entry name" value="Peptidase_S9"/>
    <property type="match status" value="1"/>
</dbReference>
<protein>
    <submittedName>
        <fullName evidence="7">Prolyl oligopeptidase family serine peptidase</fullName>
    </submittedName>
</protein>
<evidence type="ECO:0000259" key="6">
    <source>
        <dbReference type="Pfam" id="PF02897"/>
    </source>
</evidence>
<keyword evidence="4" id="KW-0732">Signal</keyword>
<feature type="domain" description="Peptidase S9A N-terminal" evidence="6">
    <location>
        <begin position="27"/>
        <end position="205"/>
    </location>
</feature>
<dbReference type="RefSeq" id="WP_265559071.1">
    <property type="nucleotide sequence ID" value="NZ_CP092471.1"/>
</dbReference>
<sequence>MRYAAHLALFVSSLALTQGPVSADAPPQVRSVPLTETVHGITLEDEYRWMEDPANQAEMLAFVERENVRTRAMLDALPERAWFLQRLTEISSSLDRIGGGAVCGDTILVKRTGAQDRLAKLYLRRGGQERLFLDPAQVGGSELASFGAVAMSPDCTRASVQVSNAGSEMGTTHIYDIASGREIAAPIERIWGDDPVEFVGKDQLLYTQLLATPIDGDPMRGATAFVAPLDGGEPVAVMGNGMTVAPQNAALVSVRPGQPFAVGTAASARADNAFFVSPTGALLAGKPRWTEVATLDDQVGAAEISGNLLYLLTTKDNGAGSIMRYPLSADGQKGEGEEVLAGAPDLLIKQMRFDVTGLYVLASRDGASRLLYLPGGRGPAREIALPFEGFSFGIDATEDGHGIAFPLTGWTNGVTIFEARGGRLIETGIASQIWDGAAEMTVRRMEATSADGTRVPMVMLRREGALGRTPTIVEAYGGYGFDTVFPAYDRNIMAWLDKGGAVAYCGTRGGGERGREWHEGGRGPSKPRGMEDLAACANALTRAGVAPEQGPLITGASMGGTLVPTAALRDPKPFGAMITGVGVVNASRIGVAENGANQFDEMGNPADPHQFRDLVAMDAYQMIPSAASLPPTMMVIGLNDNRVAPWMTAKWVARARAKWPDAPIYLRGDTRAGHGIGSAEDVRREEIADQYAFAWAAQNGMLVQAAPQEIQDR</sequence>
<dbReference type="InterPro" id="IPR051167">
    <property type="entry name" value="Prolyl_oligopep/macrocyclase"/>
</dbReference>
<evidence type="ECO:0000256" key="2">
    <source>
        <dbReference type="ARBA" id="ARBA00022801"/>
    </source>
</evidence>
<dbReference type="Gene3D" id="3.40.50.1820">
    <property type="entry name" value="alpha/beta hydrolase"/>
    <property type="match status" value="1"/>
</dbReference>
<dbReference type="Gene3D" id="2.130.10.120">
    <property type="entry name" value="Prolyl oligopeptidase, N-terminal domain"/>
    <property type="match status" value="1"/>
</dbReference>
<evidence type="ECO:0000313" key="8">
    <source>
        <dbReference type="Proteomes" id="UP001065265"/>
    </source>
</evidence>
<organism evidence="7 8">
    <name type="scientific">Qipengyuania spongiae</name>
    <dbReference type="NCBI Taxonomy" id="2909673"/>
    <lineage>
        <taxon>Bacteria</taxon>
        <taxon>Pseudomonadati</taxon>
        <taxon>Pseudomonadota</taxon>
        <taxon>Alphaproteobacteria</taxon>
        <taxon>Sphingomonadales</taxon>
        <taxon>Erythrobacteraceae</taxon>
        <taxon>Qipengyuania</taxon>
    </lineage>
</organism>
<dbReference type="InterPro" id="IPR002470">
    <property type="entry name" value="Peptidase_S9A"/>
</dbReference>
<feature type="signal peptide" evidence="4">
    <location>
        <begin position="1"/>
        <end position="23"/>
    </location>
</feature>
<dbReference type="PANTHER" id="PTHR42881">
    <property type="entry name" value="PROLYL ENDOPEPTIDASE"/>
    <property type="match status" value="1"/>
</dbReference>
<accession>A0ABY5SYF4</accession>
<proteinExistence type="predicted"/>
<dbReference type="EMBL" id="CP092471">
    <property type="protein sequence ID" value="UVI39572.1"/>
    <property type="molecule type" value="Genomic_DNA"/>
</dbReference>
<dbReference type="SUPFAM" id="SSF50993">
    <property type="entry name" value="Peptidase/esterase 'gauge' domain"/>
    <property type="match status" value="1"/>
</dbReference>
<gene>
    <name evidence="7" type="ORF">L1F33_00990</name>
</gene>